<dbReference type="Gene3D" id="3.60.21.10">
    <property type="match status" value="1"/>
</dbReference>
<dbReference type="OMA" id="PRINTID"/>
<reference evidence="7" key="1">
    <citation type="submission" date="2015-05" db="UniProtKB">
        <authorList>
            <consortium name="EnsemblMetazoa"/>
        </authorList>
    </citation>
    <scope>IDENTIFICATION</scope>
</reference>
<proteinExistence type="inferred from homology"/>
<dbReference type="GO" id="GO:0046872">
    <property type="term" value="F:metal ion binding"/>
    <property type="evidence" value="ECO:0007669"/>
    <property type="project" value="UniProtKB-KW"/>
</dbReference>
<dbReference type="HOGENOM" id="CLU_004962_8_1_1"/>
<evidence type="ECO:0000313" key="8">
    <source>
        <dbReference type="Proteomes" id="UP000015103"/>
    </source>
</evidence>
<keyword evidence="4" id="KW-0464">Manganese</keyword>
<dbReference type="EMBL" id="ACPB03011002">
    <property type="status" value="NOT_ANNOTATED_CDS"/>
    <property type="molecule type" value="Genomic_DNA"/>
</dbReference>
<dbReference type="eggNOG" id="KOG0372">
    <property type="taxonomic scope" value="Eukaryota"/>
</dbReference>
<dbReference type="InterPro" id="IPR006186">
    <property type="entry name" value="Ser/Thr-sp_prot-phosphatase"/>
</dbReference>
<protein>
    <recommendedName>
        <fullName evidence="5">Serine/threonine-protein phosphatase</fullName>
        <ecNumber evidence="5">3.1.3.16</ecNumber>
    </recommendedName>
</protein>
<dbReference type="VEuPathDB" id="VectorBase:RPRC008628"/>
<keyword evidence="2" id="KW-0479">Metal-binding</keyword>
<dbReference type="InParanoid" id="T1HX58"/>
<dbReference type="CDD" id="cd07415">
    <property type="entry name" value="MPP_PP2A_PP4_PP6"/>
    <property type="match status" value="1"/>
</dbReference>
<evidence type="ECO:0000256" key="4">
    <source>
        <dbReference type="ARBA" id="ARBA00023211"/>
    </source>
</evidence>
<dbReference type="AlphaFoldDB" id="T1HX58"/>
<evidence type="ECO:0000256" key="3">
    <source>
        <dbReference type="ARBA" id="ARBA00022801"/>
    </source>
</evidence>
<accession>T1HX58</accession>
<keyword evidence="3 5" id="KW-0378">Hydrolase</keyword>
<evidence type="ECO:0000256" key="5">
    <source>
        <dbReference type="RuleBase" id="RU004273"/>
    </source>
</evidence>
<comment type="cofactor">
    <cofactor evidence="1">
        <name>Mn(2+)</name>
        <dbReference type="ChEBI" id="CHEBI:29035"/>
    </cofactor>
</comment>
<dbReference type="STRING" id="13249.T1HX58"/>
<evidence type="ECO:0000313" key="7">
    <source>
        <dbReference type="EnsemblMetazoa" id="RPRC008628-PA"/>
    </source>
</evidence>
<dbReference type="GO" id="GO:0004722">
    <property type="term" value="F:protein serine/threonine phosphatase activity"/>
    <property type="evidence" value="ECO:0007669"/>
    <property type="project" value="UniProtKB-EC"/>
</dbReference>
<name>T1HX58_RHOPR</name>
<organism evidence="7 8">
    <name type="scientific">Rhodnius prolixus</name>
    <name type="common">Triatomid bug</name>
    <dbReference type="NCBI Taxonomy" id="13249"/>
    <lineage>
        <taxon>Eukaryota</taxon>
        <taxon>Metazoa</taxon>
        <taxon>Ecdysozoa</taxon>
        <taxon>Arthropoda</taxon>
        <taxon>Hexapoda</taxon>
        <taxon>Insecta</taxon>
        <taxon>Pterygota</taxon>
        <taxon>Neoptera</taxon>
        <taxon>Paraneoptera</taxon>
        <taxon>Hemiptera</taxon>
        <taxon>Heteroptera</taxon>
        <taxon>Panheteroptera</taxon>
        <taxon>Cimicomorpha</taxon>
        <taxon>Reduviidae</taxon>
        <taxon>Triatominae</taxon>
        <taxon>Rhodnius</taxon>
    </lineage>
</organism>
<dbReference type="Pfam" id="PF00149">
    <property type="entry name" value="Metallophos"/>
    <property type="match status" value="1"/>
</dbReference>
<dbReference type="SUPFAM" id="SSF56300">
    <property type="entry name" value="Metallo-dependent phosphatases"/>
    <property type="match status" value="1"/>
</dbReference>
<dbReference type="InterPro" id="IPR004843">
    <property type="entry name" value="Calcineurin-like_PHP"/>
</dbReference>
<dbReference type="PANTHER" id="PTHR45619">
    <property type="entry name" value="SERINE/THREONINE-PROTEIN PHOSPHATASE PP2A-RELATED"/>
    <property type="match status" value="1"/>
</dbReference>
<dbReference type="GeneID" id="141453855"/>
<sequence length="314" mass="36140">MFKIGNNGKFLEHYIEMLRKGEKMTETEVRSLCTKVKEYLPQEPNVLNLEVPISICGDIHGQLPDLIELFTIGGELPWQNYLFLGDYVDRGYHSTEVFLLLIALKARYPTRIYLIRGNHETRDITQVYGFYDEVLRKYGSINVWKECSQVFDMLPISASIVGKCNVFCVHGGLSPSIQRIDEIRVLDRFQDVPHQGEITDLLWSDPEDSKRGWESSPRGAGYLFGIDVSDKFRDANDIDYIARAHQLVLEGYRWHFRQTVLTVWSAPNYCYRCGNLASIYEISEKGADTFSIFDAAPQAVRMIPEKSPVPEYFL</sequence>
<comment type="catalytic activity">
    <reaction evidence="5">
        <text>O-phospho-L-threonyl-[protein] + H2O = L-threonyl-[protein] + phosphate</text>
        <dbReference type="Rhea" id="RHEA:47004"/>
        <dbReference type="Rhea" id="RHEA-COMP:11060"/>
        <dbReference type="Rhea" id="RHEA-COMP:11605"/>
        <dbReference type="ChEBI" id="CHEBI:15377"/>
        <dbReference type="ChEBI" id="CHEBI:30013"/>
        <dbReference type="ChEBI" id="CHEBI:43474"/>
        <dbReference type="ChEBI" id="CHEBI:61977"/>
        <dbReference type="EC" id="3.1.3.16"/>
    </reaction>
</comment>
<dbReference type="PRINTS" id="PR00114">
    <property type="entry name" value="STPHPHTASE"/>
</dbReference>
<dbReference type="EnsemblMetazoa" id="RPRC008628-RA">
    <property type="protein sequence ID" value="RPRC008628-PA"/>
    <property type="gene ID" value="RPRC008628"/>
</dbReference>
<evidence type="ECO:0000256" key="1">
    <source>
        <dbReference type="ARBA" id="ARBA00001936"/>
    </source>
</evidence>
<feature type="domain" description="Serine/threonine specific protein phosphatases" evidence="6">
    <location>
        <begin position="115"/>
        <end position="120"/>
    </location>
</feature>
<evidence type="ECO:0000256" key="2">
    <source>
        <dbReference type="ARBA" id="ARBA00022723"/>
    </source>
</evidence>
<dbReference type="PROSITE" id="PS00125">
    <property type="entry name" value="SER_THR_PHOSPHATASE"/>
    <property type="match status" value="1"/>
</dbReference>
<evidence type="ECO:0000259" key="6">
    <source>
        <dbReference type="PROSITE" id="PS00125"/>
    </source>
</evidence>
<dbReference type="RefSeq" id="XP_073983626.1">
    <property type="nucleotide sequence ID" value="XM_074127525.1"/>
</dbReference>
<dbReference type="Proteomes" id="UP000015103">
    <property type="component" value="Unassembled WGS sequence"/>
</dbReference>
<comment type="similarity">
    <text evidence="5">Belongs to the PPP phosphatase family.</text>
</comment>
<dbReference type="EC" id="3.1.3.16" evidence="5"/>
<dbReference type="InterPro" id="IPR047129">
    <property type="entry name" value="PPA2-like"/>
</dbReference>
<dbReference type="InterPro" id="IPR029052">
    <property type="entry name" value="Metallo-depent_PP-like"/>
</dbReference>
<dbReference type="SMART" id="SM00156">
    <property type="entry name" value="PP2Ac"/>
    <property type="match status" value="1"/>
</dbReference>
<keyword evidence="8" id="KW-1185">Reference proteome</keyword>